<dbReference type="AlphaFoldDB" id="A0A6N2BT23"/>
<evidence type="ECO:0000259" key="3">
    <source>
        <dbReference type="Pfam" id="PF04504"/>
    </source>
</evidence>
<comment type="similarity">
    <text evidence="1">Belongs to the GeBP family.</text>
</comment>
<organism evidence="4">
    <name type="scientific">Solanum chilense</name>
    <name type="common">Tomato</name>
    <name type="synonym">Lycopersicon chilense</name>
    <dbReference type="NCBI Taxonomy" id="4083"/>
    <lineage>
        <taxon>Eukaryota</taxon>
        <taxon>Viridiplantae</taxon>
        <taxon>Streptophyta</taxon>
        <taxon>Embryophyta</taxon>
        <taxon>Tracheophyta</taxon>
        <taxon>Spermatophyta</taxon>
        <taxon>Magnoliopsida</taxon>
        <taxon>eudicotyledons</taxon>
        <taxon>Gunneridae</taxon>
        <taxon>Pentapetalae</taxon>
        <taxon>asterids</taxon>
        <taxon>lamiids</taxon>
        <taxon>Solanales</taxon>
        <taxon>Solanaceae</taxon>
        <taxon>Solanoideae</taxon>
        <taxon>Solaneae</taxon>
        <taxon>Solanum</taxon>
        <taxon>Solanum subgen. Lycopersicon</taxon>
    </lineage>
</organism>
<sequence>MTHSRSREKSTAAVNHRTNSPKSPENSTLPPITKTITKSAESHRLFTLSDEIALLKTLSQSPNSNELRTGNFTDAQIANKLKKLKEKYHKFARSKSQIKTPHDGEIYEIGRKIWGRNAAKGKELLVVVEEEDDAEDDAEDVNLDDFSFLVNEMTMVFQRNEYCKQGLRKLGKKKLMEMNEKWMELKLKESELMMNKTQLYHENLKVVVEGSKGSNSSN</sequence>
<dbReference type="GO" id="GO:0006355">
    <property type="term" value="P:regulation of DNA-templated transcription"/>
    <property type="evidence" value="ECO:0007669"/>
    <property type="project" value="InterPro"/>
</dbReference>
<gene>
    <name evidence="4" type="ORF">EJD97_006822</name>
</gene>
<dbReference type="GO" id="GO:0005634">
    <property type="term" value="C:nucleus"/>
    <property type="evidence" value="ECO:0007669"/>
    <property type="project" value="TreeGrafter"/>
</dbReference>
<protein>
    <recommendedName>
        <fullName evidence="3">Glabrous enhancer-binding protein-like DBD domain-containing protein</fullName>
    </recommendedName>
</protein>
<evidence type="ECO:0000256" key="2">
    <source>
        <dbReference type="SAM" id="MobiDB-lite"/>
    </source>
</evidence>
<comment type="caution">
    <text evidence="4">The sequence shown here is derived from an EMBL/GenBank/DDBJ whole genome shotgun (WGS) entry which is preliminary data.</text>
</comment>
<dbReference type="EMBL" id="RXGB01001980">
    <property type="protein sequence ID" value="TMW96770.1"/>
    <property type="molecule type" value="Genomic_DNA"/>
</dbReference>
<dbReference type="Pfam" id="PF04504">
    <property type="entry name" value="GeBP-like_DBD"/>
    <property type="match status" value="1"/>
</dbReference>
<evidence type="ECO:0000313" key="4">
    <source>
        <dbReference type="EMBL" id="TMW96770.1"/>
    </source>
</evidence>
<feature type="compositionally biased region" description="Basic and acidic residues" evidence="2">
    <location>
        <begin position="1"/>
        <end position="10"/>
    </location>
</feature>
<dbReference type="PANTHER" id="PTHR31662">
    <property type="entry name" value="BNAANNG10740D PROTEIN-RELATED"/>
    <property type="match status" value="1"/>
</dbReference>
<accession>A0A6N2BT23</accession>
<dbReference type="PANTHER" id="PTHR31662:SF39">
    <property type="match status" value="1"/>
</dbReference>
<feature type="compositionally biased region" description="Polar residues" evidence="2">
    <location>
        <begin position="12"/>
        <end position="32"/>
    </location>
</feature>
<dbReference type="InterPro" id="IPR053932">
    <property type="entry name" value="GeBP-like_DBD"/>
</dbReference>
<reference evidence="4" key="1">
    <citation type="submission" date="2019-05" db="EMBL/GenBank/DDBJ databases">
        <title>The de novo reference genome and transcriptome assemblies of the wild tomato species Solanum chilense.</title>
        <authorList>
            <person name="Stam R."/>
            <person name="Nosenko T."/>
            <person name="Hoerger A.C."/>
            <person name="Stephan W."/>
            <person name="Seidel M.A."/>
            <person name="Kuhn J.M.M."/>
            <person name="Haberer G."/>
            <person name="Tellier A."/>
        </authorList>
    </citation>
    <scope>NUCLEOTIDE SEQUENCE</scope>
    <source>
        <tissue evidence="4">Mature leaves</tissue>
    </source>
</reference>
<proteinExistence type="inferred from homology"/>
<dbReference type="InterPro" id="IPR007592">
    <property type="entry name" value="GEBP"/>
</dbReference>
<feature type="domain" description="Glabrous enhancer-binding protein-like DBD" evidence="3">
    <location>
        <begin position="71"/>
        <end position="115"/>
    </location>
</feature>
<name>A0A6N2BT23_SOLCI</name>
<feature type="region of interest" description="Disordered" evidence="2">
    <location>
        <begin position="1"/>
        <end position="32"/>
    </location>
</feature>
<evidence type="ECO:0000256" key="1">
    <source>
        <dbReference type="ARBA" id="ARBA00010820"/>
    </source>
</evidence>